<dbReference type="EMBL" id="JBHFNT010000123">
    <property type="protein sequence ID" value="MFB2835826.1"/>
    <property type="molecule type" value="Genomic_DNA"/>
</dbReference>
<name>A0ABV4WLK8_9CYAN</name>
<dbReference type="RefSeq" id="WP_413278230.1">
    <property type="nucleotide sequence ID" value="NZ_JBHFNT010000123.1"/>
</dbReference>
<accession>A0ABV4WLK8</accession>
<evidence type="ECO:0008006" key="3">
    <source>
        <dbReference type="Google" id="ProtNLM"/>
    </source>
</evidence>
<organism evidence="1 2">
    <name type="scientific">Floridaenema evergladense BLCC-F167</name>
    <dbReference type="NCBI Taxonomy" id="3153639"/>
    <lineage>
        <taxon>Bacteria</taxon>
        <taxon>Bacillati</taxon>
        <taxon>Cyanobacteriota</taxon>
        <taxon>Cyanophyceae</taxon>
        <taxon>Oscillatoriophycideae</taxon>
        <taxon>Aerosakkonematales</taxon>
        <taxon>Aerosakkonemataceae</taxon>
        <taxon>Floridanema</taxon>
        <taxon>Floridanema evergladense</taxon>
    </lineage>
</organism>
<dbReference type="Proteomes" id="UP001576780">
    <property type="component" value="Unassembled WGS sequence"/>
</dbReference>
<proteinExistence type="predicted"/>
<comment type="caution">
    <text evidence="1">The sequence shown here is derived from an EMBL/GenBank/DDBJ whole genome shotgun (WGS) entry which is preliminary data.</text>
</comment>
<protein>
    <recommendedName>
        <fullName evidence="3">RiboL-PSP-HEPN domain-containing protein</fullName>
    </recommendedName>
</protein>
<reference evidence="1 2" key="1">
    <citation type="submission" date="2024-09" db="EMBL/GenBank/DDBJ databases">
        <title>Floridaenema gen nov. (Aerosakkonemataceae, Aerosakkonematales ord. nov., Cyanobacteria) from benthic tropical and subtropical fresh waters, with the description of four new species.</title>
        <authorList>
            <person name="Moretto J.A."/>
            <person name="Berthold D.E."/>
            <person name="Lefler F.W."/>
            <person name="Huang I.-S."/>
            <person name="Laughinghouse H. IV."/>
        </authorList>
    </citation>
    <scope>NUCLEOTIDE SEQUENCE [LARGE SCALE GENOMIC DNA]</scope>
    <source>
        <strain evidence="1 2">BLCC-F167</strain>
    </source>
</reference>
<keyword evidence="2" id="KW-1185">Reference proteome</keyword>
<gene>
    <name evidence="1" type="ORF">ACE1CA_14955</name>
</gene>
<sequence length="247" mass="28282">MQDIRDTFQKELDELLLLAKGFIALINFGKFYLEKFDPNTEFSVHVRHESESLPSVTSKLVNFGDILNIYGHNQSAIEEMIHTQLVQKWHDFLGKVYEQILIEQLGGKKSYAALNNVSIKKIDLSTAEANNIITKVQESALSTFNFEPADKRLDTIITALERKKTIPNELKKAIQKHITVRNIFQHNNGVLRTDDIKKWDKGATEIKLLDKEAIPERKKAGDALIITYWELEAVKQDFYKAASLLIP</sequence>
<evidence type="ECO:0000313" key="1">
    <source>
        <dbReference type="EMBL" id="MFB2835826.1"/>
    </source>
</evidence>
<evidence type="ECO:0000313" key="2">
    <source>
        <dbReference type="Proteomes" id="UP001576780"/>
    </source>
</evidence>